<dbReference type="SUPFAM" id="SSF53474">
    <property type="entry name" value="alpha/beta-Hydrolases"/>
    <property type="match status" value="1"/>
</dbReference>
<dbReference type="PANTHER" id="PTHR45856:SF11">
    <property type="entry name" value="FUNGAL LIPASE-LIKE DOMAIN-CONTAINING PROTEIN"/>
    <property type="match status" value="1"/>
</dbReference>
<dbReference type="PANTHER" id="PTHR45856">
    <property type="entry name" value="ALPHA/BETA-HYDROLASES SUPERFAMILY PROTEIN"/>
    <property type="match status" value="1"/>
</dbReference>
<evidence type="ECO:0000256" key="1">
    <source>
        <dbReference type="SAM" id="SignalP"/>
    </source>
</evidence>
<dbReference type="Gene3D" id="3.40.50.1820">
    <property type="entry name" value="alpha/beta hydrolase"/>
    <property type="match status" value="1"/>
</dbReference>
<keyword evidence="1" id="KW-0732">Signal</keyword>
<name>A0ABY4D0N3_9BACT</name>
<dbReference type="InterPro" id="IPR051218">
    <property type="entry name" value="Sec_MonoDiacylglyc_Lipase"/>
</dbReference>
<feature type="signal peptide" evidence="1">
    <location>
        <begin position="1"/>
        <end position="22"/>
    </location>
</feature>
<evidence type="ECO:0000313" key="3">
    <source>
        <dbReference type="EMBL" id="UOG76060.1"/>
    </source>
</evidence>
<accession>A0ABY4D0N3</accession>
<evidence type="ECO:0000259" key="2">
    <source>
        <dbReference type="Pfam" id="PF01764"/>
    </source>
</evidence>
<sequence length="366" mass="41405">MKPSSLLCWLVALLALTQVAQARPLRPGFEKAEYLELLRLHARMADTSFFGKIPRPSRFRRAYRSPVLGLDNSWELWTSPDSVAVVSIRGTTANSVSWLENFYAAMLPAKGELRLSPSRTFPYELSSHPQAAVHAGWLLGMAYLSDGIVQQLDSCYRRGIRDVVVMGHSQGGGIAYLLTSHVRALQRQQKLPADIRLKTYCSAGPKPGNLYYAYDYEAQAQTALGSWACNVVNSADWVPEVPISIQTIQDFNPTNPFVGAKHTIGKQKFSQRLVLRYLYNQLERPTRKAQRAYQKYLGTLVGKQVTKQLPGYQPSSYYPSSHYVRTGSTIVLAADKPYYQLFPDEEGKIFRHHLFEPYYYLAEKLP</sequence>
<dbReference type="EMBL" id="CP094669">
    <property type="protein sequence ID" value="UOG76060.1"/>
    <property type="molecule type" value="Genomic_DNA"/>
</dbReference>
<organism evidence="3 4">
    <name type="scientific">Hymenobacter tibetensis</name>
    <dbReference type="NCBI Taxonomy" id="497967"/>
    <lineage>
        <taxon>Bacteria</taxon>
        <taxon>Pseudomonadati</taxon>
        <taxon>Bacteroidota</taxon>
        <taxon>Cytophagia</taxon>
        <taxon>Cytophagales</taxon>
        <taxon>Hymenobacteraceae</taxon>
        <taxon>Hymenobacter</taxon>
    </lineage>
</organism>
<feature type="domain" description="Fungal lipase-type" evidence="2">
    <location>
        <begin position="85"/>
        <end position="243"/>
    </location>
</feature>
<dbReference type="Proteomes" id="UP000831113">
    <property type="component" value="Chromosome"/>
</dbReference>
<dbReference type="RefSeq" id="WP_243800651.1">
    <property type="nucleotide sequence ID" value="NZ_CP094669.1"/>
</dbReference>
<dbReference type="CDD" id="cd00519">
    <property type="entry name" value="Lipase_3"/>
    <property type="match status" value="1"/>
</dbReference>
<protein>
    <submittedName>
        <fullName evidence="3">Lipase family protein</fullName>
    </submittedName>
</protein>
<evidence type="ECO:0000313" key="4">
    <source>
        <dbReference type="Proteomes" id="UP000831113"/>
    </source>
</evidence>
<feature type="chain" id="PRO_5045306527" evidence="1">
    <location>
        <begin position="23"/>
        <end position="366"/>
    </location>
</feature>
<dbReference type="InterPro" id="IPR029058">
    <property type="entry name" value="AB_hydrolase_fold"/>
</dbReference>
<gene>
    <name evidence="3" type="ORF">MTX78_05525</name>
</gene>
<proteinExistence type="predicted"/>
<reference evidence="3 4" key="1">
    <citation type="submission" date="2022-03" db="EMBL/GenBank/DDBJ databases">
        <title>Hymenobactersp. isolated from the air.</title>
        <authorList>
            <person name="Won M."/>
            <person name="Kwon S.-W."/>
        </authorList>
    </citation>
    <scope>NUCLEOTIDE SEQUENCE [LARGE SCALE GENOMIC DNA]</scope>
    <source>
        <strain evidence="3 4">KACC 21982</strain>
    </source>
</reference>
<dbReference type="Pfam" id="PF01764">
    <property type="entry name" value="Lipase_3"/>
    <property type="match status" value="1"/>
</dbReference>
<keyword evidence="4" id="KW-1185">Reference proteome</keyword>
<dbReference type="InterPro" id="IPR002921">
    <property type="entry name" value="Fungal_lipase-type"/>
</dbReference>